<dbReference type="GO" id="GO:0003735">
    <property type="term" value="F:structural constituent of ribosome"/>
    <property type="evidence" value="ECO:0007669"/>
    <property type="project" value="TreeGrafter"/>
</dbReference>
<keyword evidence="4" id="KW-0687">Ribonucleoprotein</keyword>
<evidence type="ECO:0000256" key="5">
    <source>
        <dbReference type="ARBA" id="ARBA00035293"/>
    </source>
</evidence>
<dbReference type="GO" id="GO:0003729">
    <property type="term" value="F:mRNA binding"/>
    <property type="evidence" value="ECO:0007669"/>
    <property type="project" value="TreeGrafter"/>
</dbReference>
<accession>A0A448HEE0</accession>
<dbReference type="SMART" id="SM00316">
    <property type="entry name" value="S1"/>
    <property type="match status" value="4"/>
</dbReference>
<dbReference type="CDD" id="cd04465">
    <property type="entry name" value="S1_RPS1_repeat_ec2_hs2"/>
    <property type="match status" value="1"/>
</dbReference>
<dbReference type="GO" id="GO:0006412">
    <property type="term" value="P:translation"/>
    <property type="evidence" value="ECO:0007669"/>
    <property type="project" value="TreeGrafter"/>
</dbReference>
<dbReference type="CDD" id="cd05688">
    <property type="entry name" value="S1_RPS1_repeat_ec3"/>
    <property type="match status" value="1"/>
</dbReference>
<gene>
    <name evidence="9" type="primary">rpsA</name>
    <name evidence="9" type="ORF">NCTC11636_00444</name>
</gene>
<dbReference type="FunFam" id="2.40.50.140:FF:000039">
    <property type="entry name" value="30S ribosomal protein S1"/>
    <property type="match status" value="1"/>
</dbReference>
<evidence type="ECO:0000256" key="1">
    <source>
        <dbReference type="ARBA" id="ARBA00006767"/>
    </source>
</evidence>
<evidence type="ECO:0000256" key="4">
    <source>
        <dbReference type="ARBA" id="ARBA00023274"/>
    </source>
</evidence>
<dbReference type="InterPro" id="IPR035104">
    <property type="entry name" value="Ribosomal_protein_S1-like"/>
</dbReference>
<evidence type="ECO:0000259" key="8">
    <source>
        <dbReference type="PROSITE" id="PS50126"/>
    </source>
</evidence>
<dbReference type="InterPro" id="IPR050437">
    <property type="entry name" value="Ribos_protein_bS1-like"/>
</dbReference>
<dbReference type="PANTHER" id="PTHR10724">
    <property type="entry name" value="30S RIBOSOMAL PROTEIN S1"/>
    <property type="match status" value="1"/>
</dbReference>
<dbReference type="SUPFAM" id="SSF50249">
    <property type="entry name" value="Nucleic acid-binding proteins"/>
    <property type="match status" value="4"/>
</dbReference>
<keyword evidence="3 9" id="KW-0689">Ribosomal protein</keyword>
<sequence length="485" mass="53230">MTTTTPSPAPVAVNDIGSTEEILAAVDETMKYFDDGDIVEGTVVKVDHDEVLLDIGYKTEGVILARELSIKHDVDPDEIVSVGDEIEALVLQKEDKEGRLLLSKKRAQYERAWGTIERVKEEDGVVTGSVIEVVKGGLILDIGLRGFLPASLVEMRRVRDLQPYVGRELEAKIIELDKNRNNVVLSRRAFLEQTQSEVRTNFLQTLQKGQVRSGVVSSIVNFGAFVDLGGVDGLVHVSELSWKHIDHPSEVVEVGTEVTVEVLDVDFDRERVSLSLKATQEDPWQAFARTHAIGQVVPGKVTKLVPFGAFVRVEDGIEGLVHISELAQRHVEVPEQVAKVGDEVFVKVIDIDLERRRISLSLKQANEGVDPASEDFDPSLYGMAAEYDENGNYKYPEGFDPETNEWLEGYDAQREAWEAEYAAAHARWEAHKAQVSKALEEDQDTGSAAPAPAGGTSYSSAPSEASGTLASDEALAALREKLTGN</sequence>
<feature type="domain" description="S1 motif" evidence="8">
    <location>
        <begin position="123"/>
        <end position="188"/>
    </location>
</feature>
<dbReference type="OrthoDB" id="9804077at2"/>
<dbReference type="CDD" id="cd05687">
    <property type="entry name" value="S1_RPS1_repeat_ec1_hs1"/>
    <property type="match status" value="1"/>
</dbReference>
<dbReference type="PRINTS" id="PR00681">
    <property type="entry name" value="RIBOSOMALS1"/>
</dbReference>
<dbReference type="FunFam" id="2.40.50.140:FF:000031">
    <property type="entry name" value="30S ribosomal protein S1"/>
    <property type="match status" value="1"/>
</dbReference>
<feature type="domain" description="S1 motif" evidence="8">
    <location>
        <begin position="209"/>
        <end position="277"/>
    </location>
</feature>
<dbReference type="GO" id="GO:0005840">
    <property type="term" value="C:ribosome"/>
    <property type="evidence" value="ECO:0007669"/>
    <property type="project" value="UniProtKB-KW"/>
</dbReference>
<evidence type="ECO:0000256" key="6">
    <source>
        <dbReference type="ARBA" id="ARBA00035517"/>
    </source>
</evidence>
<dbReference type="EMBL" id="LR134350">
    <property type="protein sequence ID" value="VEG26278.1"/>
    <property type="molecule type" value="Genomic_DNA"/>
</dbReference>
<dbReference type="AlphaFoldDB" id="A0A448HEE0"/>
<evidence type="ECO:0000256" key="7">
    <source>
        <dbReference type="SAM" id="MobiDB-lite"/>
    </source>
</evidence>
<dbReference type="KEGG" id="ahw:NCTC11636_00444"/>
<evidence type="ECO:0000256" key="3">
    <source>
        <dbReference type="ARBA" id="ARBA00022980"/>
    </source>
</evidence>
<dbReference type="FunFam" id="2.40.50.140:FF:000035">
    <property type="entry name" value="30S ribosomal protein S1"/>
    <property type="match status" value="1"/>
</dbReference>
<feature type="compositionally biased region" description="Low complexity" evidence="7">
    <location>
        <begin position="445"/>
        <end position="463"/>
    </location>
</feature>
<protein>
    <recommendedName>
        <fullName evidence="5">Small ribosomal subunit protein bS1</fullName>
    </recommendedName>
    <alternativeName>
        <fullName evidence="6">30S ribosomal protein S1</fullName>
    </alternativeName>
</protein>
<evidence type="ECO:0000256" key="2">
    <source>
        <dbReference type="ARBA" id="ARBA00022884"/>
    </source>
</evidence>
<comment type="similarity">
    <text evidence="1">Belongs to the bacterial ribosomal protein bS1 family.</text>
</comment>
<dbReference type="Proteomes" id="UP000266895">
    <property type="component" value="Chromosome"/>
</dbReference>
<keyword evidence="2" id="KW-0694">RNA-binding</keyword>
<keyword evidence="10" id="KW-1185">Reference proteome</keyword>
<feature type="domain" description="S1 motif" evidence="8">
    <location>
        <begin position="36"/>
        <end position="105"/>
    </location>
</feature>
<dbReference type="Gene3D" id="2.40.50.140">
    <property type="entry name" value="Nucleic acid-binding proteins"/>
    <property type="match status" value="4"/>
</dbReference>
<name>A0A448HEE0_9ACTO</name>
<feature type="domain" description="S1 motif" evidence="8">
    <location>
        <begin position="294"/>
        <end position="363"/>
    </location>
</feature>
<evidence type="ECO:0000313" key="9">
    <source>
        <dbReference type="EMBL" id="VEG26278.1"/>
    </source>
</evidence>
<reference evidence="9 10" key="1">
    <citation type="submission" date="2018-12" db="EMBL/GenBank/DDBJ databases">
        <authorList>
            <consortium name="Pathogen Informatics"/>
        </authorList>
    </citation>
    <scope>NUCLEOTIDE SEQUENCE [LARGE SCALE GENOMIC DNA]</scope>
    <source>
        <strain evidence="9 10">NCTC11636</strain>
    </source>
</reference>
<dbReference type="NCBIfam" id="NF005911">
    <property type="entry name" value="PRK07899.1"/>
    <property type="match status" value="1"/>
</dbReference>
<organism evidence="9 10">
    <name type="scientific">Actinomyces howellii</name>
    <dbReference type="NCBI Taxonomy" id="52771"/>
    <lineage>
        <taxon>Bacteria</taxon>
        <taxon>Bacillati</taxon>
        <taxon>Actinomycetota</taxon>
        <taxon>Actinomycetes</taxon>
        <taxon>Actinomycetales</taxon>
        <taxon>Actinomycetaceae</taxon>
        <taxon>Actinomyces</taxon>
    </lineage>
</organism>
<dbReference type="PROSITE" id="PS50126">
    <property type="entry name" value="S1"/>
    <property type="match status" value="4"/>
</dbReference>
<dbReference type="RefSeq" id="WP_126381671.1">
    <property type="nucleotide sequence ID" value="NZ_LR134350.1"/>
</dbReference>
<proteinExistence type="inferred from homology"/>
<dbReference type="NCBIfam" id="NF005208">
    <property type="entry name" value="PRK06676.1"/>
    <property type="match status" value="1"/>
</dbReference>
<dbReference type="PANTHER" id="PTHR10724:SF7">
    <property type="entry name" value="SMALL RIBOSOMAL SUBUNIT PROTEIN BS1C"/>
    <property type="match status" value="1"/>
</dbReference>
<dbReference type="GO" id="GO:1990904">
    <property type="term" value="C:ribonucleoprotein complex"/>
    <property type="evidence" value="ECO:0007669"/>
    <property type="project" value="UniProtKB-KW"/>
</dbReference>
<evidence type="ECO:0000313" key="10">
    <source>
        <dbReference type="Proteomes" id="UP000266895"/>
    </source>
</evidence>
<feature type="region of interest" description="Disordered" evidence="7">
    <location>
        <begin position="433"/>
        <end position="472"/>
    </location>
</feature>
<dbReference type="InterPro" id="IPR003029">
    <property type="entry name" value="S1_domain"/>
</dbReference>
<dbReference type="Pfam" id="PF00575">
    <property type="entry name" value="S1"/>
    <property type="match status" value="4"/>
</dbReference>
<dbReference type="InterPro" id="IPR012340">
    <property type="entry name" value="NA-bd_OB-fold"/>
</dbReference>